<feature type="transmembrane region" description="Helical" evidence="5">
    <location>
        <begin position="28"/>
        <end position="55"/>
    </location>
</feature>
<dbReference type="Pfam" id="PF01226">
    <property type="entry name" value="Form_Nir_trans"/>
    <property type="match status" value="1"/>
</dbReference>
<dbReference type="EMBL" id="AUZX01009874">
    <property type="protein sequence ID" value="EQD50292.1"/>
    <property type="molecule type" value="Genomic_DNA"/>
</dbReference>
<reference evidence="6" key="1">
    <citation type="submission" date="2013-08" db="EMBL/GenBank/DDBJ databases">
        <authorList>
            <person name="Mendez C."/>
            <person name="Richter M."/>
            <person name="Ferrer M."/>
            <person name="Sanchez J."/>
        </authorList>
    </citation>
    <scope>NUCLEOTIDE SEQUENCE</scope>
</reference>
<dbReference type="InterPro" id="IPR023271">
    <property type="entry name" value="Aquaporin-like"/>
</dbReference>
<keyword evidence="4 5" id="KW-0472">Membrane</keyword>
<keyword evidence="2 5" id="KW-0812">Transmembrane</keyword>
<accession>T1A071</accession>
<evidence type="ECO:0000313" key="6">
    <source>
        <dbReference type="EMBL" id="EQD50292.1"/>
    </source>
</evidence>
<evidence type="ECO:0000256" key="3">
    <source>
        <dbReference type="ARBA" id="ARBA00022989"/>
    </source>
</evidence>
<dbReference type="GO" id="GO:0016020">
    <property type="term" value="C:membrane"/>
    <property type="evidence" value="ECO:0007669"/>
    <property type="project" value="UniProtKB-SubCell"/>
</dbReference>
<evidence type="ECO:0000256" key="2">
    <source>
        <dbReference type="ARBA" id="ARBA00022692"/>
    </source>
</evidence>
<feature type="transmembrane region" description="Helical" evidence="5">
    <location>
        <begin position="75"/>
        <end position="94"/>
    </location>
</feature>
<reference evidence="6" key="2">
    <citation type="journal article" date="2014" name="ISME J.">
        <title>Microbial stratification in low pH oxic and suboxic macroscopic growths along an acid mine drainage.</title>
        <authorList>
            <person name="Mendez-Garcia C."/>
            <person name="Mesa V."/>
            <person name="Sprenger R.R."/>
            <person name="Richter M."/>
            <person name="Diez M.S."/>
            <person name="Solano J."/>
            <person name="Bargiela R."/>
            <person name="Golyshina O.V."/>
            <person name="Manteca A."/>
            <person name="Ramos J.L."/>
            <person name="Gallego J.R."/>
            <person name="Llorente I."/>
            <person name="Martins Dos Santos V.A."/>
            <person name="Jensen O.N."/>
            <person name="Pelaez A.I."/>
            <person name="Sanchez J."/>
            <person name="Ferrer M."/>
        </authorList>
    </citation>
    <scope>NUCLEOTIDE SEQUENCE</scope>
</reference>
<proteinExistence type="predicted"/>
<protein>
    <submittedName>
        <fullName evidence="6">Formate/nitrite transporter</fullName>
    </submittedName>
</protein>
<dbReference type="InterPro" id="IPR000292">
    <property type="entry name" value="For/NO2_transpt"/>
</dbReference>
<comment type="subcellular location">
    <subcellularLocation>
        <location evidence="1">Membrane</location>
        <topology evidence="1">Multi-pass membrane protein</topology>
    </subcellularLocation>
</comment>
<gene>
    <name evidence="6" type="ORF">B1A_13501</name>
</gene>
<organism evidence="6">
    <name type="scientific">mine drainage metagenome</name>
    <dbReference type="NCBI Taxonomy" id="410659"/>
    <lineage>
        <taxon>unclassified sequences</taxon>
        <taxon>metagenomes</taxon>
        <taxon>ecological metagenomes</taxon>
    </lineage>
</organism>
<evidence type="ECO:0000256" key="1">
    <source>
        <dbReference type="ARBA" id="ARBA00004141"/>
    </source>
</evidence>
<dbReference type="Gene3D" id="1.20.1080.10">
    <property type="entry name" value="Glycerol uptake facilitator protein"/>
    <property type="match status" value="1"/>
</dbReference>
<keyword evidence="3 5" id="KW-1133">Transmembrane helix</keyword>
<dbReference type="GO" id="GO:0022857">
    <property type="term" value="F:transmembrane transporter activity"/>
    <property type="evidence" value="ECO:0007669"/>
    <property type="project" value="InterPro"/>
</dbReference>
<comment type="caution">
    <text evidence="6">The sequence shown here is derived from an EMBL/GenBank/DDBJ whole genome shotgun (WGS) entry which is preliminary data.</text>
</comment>
<evidence type="ECO:0000256" key="5">
    <source>
        <dbReference type="SAM" id="Phobius"/>
    </source>
</evidence>
<evidence type="ECO:0000256" key="4">
    <source>
        <dbReference type="ARBA" id="ARBA00023136"/>
    </source>
</evidence>
<sequence>MVLAIIGGTVITLMTWMQHGTEQTSGKIVAAVTGAFLLGAAGLNHAIVNSLLMFAALNTGHAPFGYLQWAETAGWAAIGNIIGGVGLVTLLRIVQVPHTLKAEREHPAPGVPFHE</sequence>
<dbReference type="AlphaFoldDB" id="T1A071"/>
<name>T1A071_9ZZZZ</name>